<dbReference type="EMBL" id="CP021056">
    <property type="protein sequence ID" value="QXE25959.1"/>
    <property type="molecule type" value="Genomic_DNA"/>
</dbReference>
<proteinExistence type="predicted"/>
<dbReference type="RefSeq" id="WP_313947766.1">
    <property type="nucleotide sequence ID" value="NZ_JACJTT010000013.1"/>
</dbReference>
<keyword evidence="2" id="KW-1185">Reference proteome</keyword>
<evidence type="ECO:0000313" key="2">
    <source>
        <dbReference type="Proteomes" id="UP000683511"/>
    </source>
</evidence>
<protein>
    <submittedName>
        <fullName evidence="1">Uncharacterized protein</fullName>
    </submittedName>
</protein>
<accession>A0A975TCA3</accession>
<reference evidence="1" key="1">
    <citation type="submission" date="2017-04" db="EMBL/GenBank/DDBJ databases">
        <title>Genome deletions in a multicellular cyanobacterial endosymbiont for morphological adaptation in marine diatoms.</title>
        <authorList>
            <person name="Wang Y."/>
            <person name="Gao H."/>
            <person name="Li R."/>
            <person name="Xu X."/>
        </authorList>
    </citation>
    <scope>NUCLEOTIDE SEQUENCE</scope>
    <source>
        <strain evidence="1">FACHB 800</strain>
    </source>
</reference>
<organism evidence="1 2">
    <name type="scientific">Richelia sinica FACHB-800</name>
    <dbReference type="NCBI Taxonomy" id="1357546"/>
    <lineage>
        <taxon>Bacteria</taxon>
        <taxon>Bacillati</taxon>
        <taxon>Cyanobacteriota</taxon>
        <taxon>Cyanophyceae</taxon>
        <taxon>Nostocales</taxon>
        <taxon>Nostocaceae</taxon>
        <taxon>Richelia</taxon>
    </lineage>
</organism>
<gene>
    <name evidence="1" type="ORF">B6N60_04681</name>
</gene>
<dbReference type="Proteomes" id="UP000683511">
    <property type="component" value="Chromosome"/>
</dbReference>
<name>A0A975TCA3_9NOST</name>
<dbReference type="KEGG" id="rsin:B6N60_04681"/>
<dbReference type="AlphaFoldDB" id="A0A975TCA3"/>
<sequence>MTISFFVSAGVGVWIHQLQPMTLNTEVVNQQRQEFSVVAQSSEAIADPERHHYKTIPLDSNNFVLQGSDPTILALNAIDDLGLVSGKPEIEVVYPQPNQALVTVTQIPLTGNKGKKVKYRLEMTTFGRSLLVNSPPVWQIIWAGSQAKCLPTGKITSQYNGCQ</sequence>
<evidence type="ECO:0000313" key="1">
    <source>
        <dbReference type="EMBL" id="QXE25959.1"/>
    </source>
</evidence>